<keyword evidence="6" id="KW-0676">Redox-active center</keyword>
<dbReference type="GO" id="GO:0008379">
    <property type="term" value="F:thioredoxin peroxidase activity"/>
    <property type="evidence" value="ECO:0007669"/>
    <property type="project" value="TreeGrafter"/>
</dbReference>
<evidence type="ECO:0000313" key="11">
    <source>
        <dbReference type="EMBL" id="GAH52279.1"/>
    </source>
</evidence>
<evidence type="ECO:0000256" key="2">
    <source>
        <dbReference type="ARBA" id="ARBA00022559"/>
    </source>
</evidence>
<evidence type="ECO:0000256" key="9">
    <source>
        <dbReference type="ARBA" id="ARBA00049091"/>
    </source>
</evidence>
<dbReference type="EMBL" id="BARU01024699">
    <property type="protein sequence ID" value="GAH52279.1"/>
    <property type="molecule type" value="Genomic_DNA"/>
</dbReference>
<dbReference type="CDD" id="cd03017">
    <property type="entry name" value="PRX_BCP"/>
    <property type="match status" value="1"/>
</dbReference>
<keyword evidence="2" id="KW-0575">Peroxidase</keyword>
<dbReference type="SUPFAM" id="SSF52833">
    <property type="entry name" value="Thioredoxin-like"/>
    <property type="match status" value="1"/>
</dbReference>
<evidence type="ECO:0000256" key="8">
    <source>
        <dbReference type="ARBA" id="ARBA00038489"/>
    </source>
</evidence>
<dbReference type="Gene3D" id="3.40.30.10">
    <property type="entry name" value="Glutaredoxin"/>
    <property type="match status" value="1"/>
</dbReference>
<dbReference type="InterPro" id="IPR013766">
    <property type="entry name" value="Thioredoxin_domain"/>
</dbReference>
<reference evidence="11" key="1">
    <citation type="journal article" date="2014" name="Front. Microbiol.">
        <title>High frequency of phylogenetically diverse reductive dehalogenase-homologous genes in deep subseafloor sedimentary metagenomes.</title>
        <authorList>
            <person name="Kawai M."/>
            <person name="Futagami T."/>
            <person name="Toyoda A."/>
            <person name="Takaki Y."/>
            <person name="Nishi S."/>
            <person name="Hori S."/>
            <person name="Arai W."/>
            <person name="Tsubouchi T."/>
            <person name="Morono Y."/>
            <person name="Uchiyama I."/>
            <person name="Ito T."/>
            <person name="Fujiyama A."/>
            <person name="Inagaki F."/>
            <person name="Takami H."/>
        </authorList>
    </citation>
    <scope>NUCLEOTIDE SEQUENCE</scope>
    <source>
        <strain evidence="11">Expedition CK06-06</strain>
    </source>
</reference>
<dbReference type="Pfam" id="PF00578">
    <property type="entry name" value="AhpC-TSA"/>
    <property type="match status" value="1"/>
</dbReference>
<evidence type="ECO:0000256" key="5">
    <source>
        <dbReference type="ARBA" id="ARBA00023157"/>
    </source>
</evidence>
<keyword evidence="4" id="KW-0560">Oxidoreductase</keyword>
<dbReference type="GO" id="GO:0034599">
    <property type="term" value="P:cellular response to oxidative stress"/>
    <property type="evidence" value="ECO:0007669"/>
    <property type="project" value="TreeGrafter"/>
</dbReference>
<dbReference type="PANTHER" id="PTHR42801:SF4">
    <property type="entry name" value="AHPC_TSA FAMILY PROTEIN"/>
    <property type="match status" value="1"/>
</dbReference>
<organism evidence="11">
    <name type="scientific">marine sediment metagenome</name>
    <dbReference type="NCBI Taxonomy" id="412755"/>
    <lineage>
        <taxon>unclassified sequences</taxon>
        <taxon>metagenomes</taxon>
        <taxon>ecological metagenomes</taxon>
    </lineage>
</organism>
<evidence type="ECO:0000256" key="3">
    <source>
        <dbReference type="ARBA" id="ARBA00022862"/>
    </source>
</evidence>
<evidence type="ECO:0000256" key="7">
    <source>
        <dbReference type="ARBA" id="ARBA00032824"/>
    </source>
</evidence>
<dbReference type="PROSITE" id="PS51352">
    <property type="entry name" value="THIOREDOXIN_2"/>
    <property type="match status" value="1"/>
</dbReference>
<dbReference type="PANTHER" id="PTHR42801">
    <property type="entry name" value="THIOREDOXIN-DEPENDENT PEROXIDE REDUCTASE"/>
    <property type="match status" value="1"/>
</dbReference>
<evidence type="ECO:0000256" key="4">
    <source>
        <dbReference type="ARBA" id="ARBA00023002"/>
    </source>
</evidence>
<keyword evidence="5" id="KW-1015">Disulfide bond</keyword>
<evidence type="ECO:0000256" key="6">
    <source>
        <dbReference type="ARBA" id="ARBA00023284"/>
    </source>
</evidence>
<comment type="catalytic activity">
    <reaction evidence="9">
        <text>a hydroperoxide + [thioredoxin]-dithiol = an alcohol + [thioredoxin]-disulfide + H2O</text>
        <dbReference type="Rhea" id="RHEA:62620"/>
        <dbReference type="Rhea" id="RHEA-COMP:10698"/>
        <dbReference type="Rhea" id="RHEA-COMP:10700"/>
        <dbReference type="ChEBI" id="CHEBI:15377"/>
        <dbReference type="ChEBI" id="CHEBI:29950"/>
        <dbReference type="ChEBI" id="CHEBI:30879"/>
        <dbReference type="ChEBI" id="CHEBI:35924"/>
        <dbReference type="ChEBI" id="CHEBI:50058"/>
        <dbReference type="EC" id="1.11.1.24"/>
    </reaction>
</comment>
<evidence type="ECO:0000259" key="10">
    <source>
        <dbReference type="PROSITE" id="PS51352"/>
    </source>
</evidence>
<dbReference type="InterPro" id="IPR000866">
    <property type="entry name" value="AhpC/TSA"/>
</dbReference>
<comment type="caution">
    <text evidence="11">The sequence shown here is derived from an EMBL/GenBank/DDBJ whole genome shotgun (WGS) entry which is preliminary data.</text>
</comment>
<feature type="domain" description="Thioredoxin" evidence="10">
    <location>
        <begin position="8"/>
        <end position="98"/>
    </location>
</feature>
<dbReference type="AlphaFoldDB" id="X1HEL0"/>
<proteinExistence type="inferred from homology"/>
<gene>
    <name evidence="11" type="ORF">S03H2_39894</name>
</gene>
<sequence>MTQQIFELKVGKDAPKFNLPDKDNKEVSLNDFKGKYVILYFYPKDNTPACTTEAIGFTGILPALQKLEAVVIGISPDSPESHTKFIEKKNLKIILLSD</sequence>
<feature type="non-terminal residue" evidence="11">
    <location>
        <position position="98"/>
    </location>
</feature>
<dbReference type="GO" id="GO:0005737">
    <property type="term" value="C:cytoplasm"/>
    <property type="evidence" value="ECO:0007669"/>
    <property type="project" value="TreeGrafter"/>
</dbReference>
<dbReference type="InterPro" id="IPR050924">
    <property type="entry name" value="Peroxiredoxin_BCP/PrxQ"/>
</dbReference>
<keyword evidence="3" id="KW-0049">Antioxidant</keyword>
<protein>
    <recommendedName>
        <fullName evidence="1">thioredoxin-dependent peroxiredoxin</fullName>
        <ecNumber evidence="1">1.11.1.24</ecNumber>
    </recommendedName>
    <alternativeName>
        <fullName evidence="7">Thioredoxin peroxidase</fullName>
    </alternativeName>
</protein>
<comment type="similarity">
    <text evidence="8">Belongs to the peroxiredoxin family. BCP/PrxQ subfamily.</text>
</comment>
<name>X1HEL0_9ZZZZ</name>
<evidence type="ECO:0000256" key="1">
    <source>
        <dbReference type="ARBA" id="ARBA00013017"/>
    </source>
</evidence>
<accession>X1HEL0</accession>
<dbReference type="GO" id="GO:0045454">
    <property type="term" value="P:cell redox homeostasis"/>
    <property type="evidence" value="ECO:0007669"/>
    <property type="project" value="TreeGrafter"/>
</dbReference>
<dbReference type="InterPro" id="IPR036249">
    <property type="entry name" value="Thioredoxin-like_sf"/>
</dbReference>
<dbReference type="EC" id="1.11.1.24" evidence="1"/>